<dbReference type="WBParaSite" id="GPUH_0000707201-mRNA-1">
    <property type="protein sequence ID" value="GPUH_0000707201-mRNA-1"/>
    <property type="gene ID" value="GPUH_0000707201"/>
</dbReference>
<protein>
    <submittedName>
        <fullName evidence="4">TPX2 domain-containing protein</fullName>
    </submittedName>
</protein>
<evidence type="ECO:0000313" key="2">
    <source>
        <dbReference type="EMBL" id="VDK57071.1"/>
    </source>
</evidence>
<name>A0A183DEC2_9BILA</name>
<gene>
    <name evidence="2" type="ORF">GPUH_LOCUS7062</name>
</gene>
<reference evidence="2 3" key="2">
    <citation type="submission" date="2018-11" db="EMBL/GenBank/DDBJ databases">
        <authorList>
            <consortium name="Pathogen Informatics"/>
        </authorList>
    </citation>
    <scope>NUCLEOTIDE SEQUENCE [LARGE SCALE GENOMIC DNA]</scope>
</reference>
<keyword evidence="3" id="KW-1185">Reference proteome</keyword>
<evidence type="ECO:0000313" key="4">
    <source>
        <dbReference type="WBParaSite" id="GPUH_0000707201-mRNA-1"/>
    </source>
</evidence>
<feature type="compositionally biased region" description="Low complexity" evidence="1">
    <location>
        <begin position="8"/>
        <end position="22"/>
    </location>
</feature>
<reference evidence="4" key="1">
    <citation type="submission" date="2016-06" db="UniProtKB">
        <authorList>
            <consortium name="WormBaseParasite"/>
        </authorList>
    </citation>
    <scope>IDENTIFICATION</scope>
</reference>
<organism evidence="4">
    <name type="scientific">Gongylonema pulchrum</name>
    <dbReference type="NCBI Taxonomy" id="637853"/>
    <lineage>
        <taxon>Eukaryota</taxon>
        <taxon>Metazoa</taxon>
        <taxon>Ecdysozoa</taxon>
        <taxon>Nematoda</taxon>
        <taxon>Chromadorea</taxon>
        <taxon>Rhabditida</taxon>
        <taxon>Spirurina</taxon>
        <taxon>Spiruromorpha</taxon>
        <taxon>Spiruroidea</taxon>
        <taxon>Gongylonematidae</taxon>
        <taxon>Gongylonema</taxon>
    </lineage>
</organism>
<feature type="region of interest" description="Disordered" evidence="1">
    <location>
        <begin position="1"/>
        <end position="22"/>
    </location>
</feature>
<accession>A0A183DEC2</accession>
<evidence type="ECO:0000256" key="1">
    <source>
        <dbReference type="SAM" id="MobiDB-lite"/>
    </source>
</evidence>
<dbReference type="Proteomes" id="UP000271098">
    <property type="component" value="Unassembled WGS sequence"/>
</dbReference>
<dbReference type="EMBL" id="UYRT01017624">
    <property type="protein sequence ID" value="VDK57071.1"/>
    <property type="molecule type" value="Genomic_DNA"/>
</dbReference>
<proteinExistence type="predicted"/>
<evidence type="ECO:0000313" key="3">
    <source>
        <dbReference type="Proteomes" id="UP000271098"/>
    </source>
</evidence>
<dbReference type="AlphaFoldDB" id="A0A183DEC2"/>
<sequence>MDDRDRGQASTAAAAAATTAGAGAVAAKMKFSKRQVRPSESASIAAPPEAKIFRRALGKPASMPIQPSAIFVDKKRRERSASKEARTKELAALASQAATLNIASSSDSMKKWTALDDVALITAVAWVNVLPVFTCPHQFL</sequence>